<comment type="caution">
    <text evidence="2">The sequence shown here is derived from an EMBL/GenBank/DDBJ whole genome shotgun (WGS) entry which is preliminary data.</text>
</comment>
<accession>A0A9D2ZT07</accession>
<keyword evidence="1" id="KW-1133">Transmembrane helix</keyword>
<name>A0A9D2ZT07_9MICC</name>
<evidence type="ECO:0000313" key="3">
    <source>
        <dbReference type="Proteomes" id="UP000823908"/>
    </source>
</evidence>
<feature type="transmembrane region" description="Helical" evidence="1">
    <location>
        <begin position="54"/>
        <end position="71"/>
    </location>
</feature>
<keyword evidence="1" id="KW-0472">Membrane</keyword>
<protein>
    <submittedName>
        <fullName evidence="2">Uncharacterized protein</fullName>
    </submittedName>
</protein>
<keyword evidence="1" id="KW-0812">Transmembrane</keyword>
<sequence>MSINQKILDRYDASMDDEFERQVLYRAIAISYAWVINLMFGTCAVLAWVLPGVYALWAVLPMGVLIFSMAIRDFWLRQYAPTPRITPYSKLGWVFAVVVSILIMSGIYRNTLGVVDPDMSRGMIVGGVVGAIGSLFVLRDISTKQRQRDRQRLDAQLGEDD</sequence>
<dbReference type="EMBL" id="DWUS01000160">
    <property type="protein sequence ID" value="HJD51608.1"/>
    <property type="molecule type" value="Genomic_DNA"/>
</dbReference>
<evidence type="ECO:0000313" key="2">
    <source>
        <dbReference type="EMBL" id="HJD51608.1"/>
    </source>
</evidence>
<reference evidence="2" key="1">
    <citation type="journal article" date="2021" name="PeerJ">
        <title>Extensive microbial diversity within the chicken gut microbiome revealed by metagenomics and culture.</title>
        <authorList>
            <person name="Gilroy R."/>
            <person name="Ravi A."/>
            <person name="Getino M."/>
            <person name="Pursley I."/>
            <person name="Horton D.L."/>
            <person name="Alikhan N.F."/>
            <person name="Baker D."/>
            <person name="Gharbi K."/>
            <person name="Hall N."/>
            <person name="Watson M."/>
            <person name="Adriaenssens E.M."/>
            <person name="Foster-Nyarko E."/>
            <person name="Jarju S."/>
            <person name="Secka A."/>
            <person name="Antonio M."/>
            <person name="Oren A."/>
            <person name="Chaudhuri R.R."/>
            <person name="La Ragione R."/>
            <person name="Hildebrand F."/>
            <person name="Pallen M.J."/>
        </authorList>
    </citation>
    <scope>NUCLEOTIDE SEQUENCE</scope>
    <source>
        <strain evidence="2">ChiHjej10B9-4811</strain>
    </source>
</reference>
<reference evidence="2" key="2">
    <citation type="submission" date="2021-04" db="EMBL/GenBank/DDBJ databases">
        <authorList>
            <person name="Gilroy R."/>
        </authorList>
    </citation>
    <scope>NUCLEOTIDE SEQUENCE</scope>
    <source>
        <strain evidence="2">ChiHjej10B9-4811</strain>
    </source>
</reference>
<organism evidence="2 3">
    <name type="scientific">Candidatus Rothia avistercoris</name>
    <dbReference type="NCBI Taxonomy" id="2840479"/>
    <lineage>
        <taxon>Bacteria</taxon>
        <taxon>Bacillati</taxon>
        <taxon>Actinomycetota</taxon>
        <taxon>Actinomycetes</taxon>
        <taxon>Micrococcales</taxon>
        <taxon>Micrococcaceae</taxon>
        <taxon>Rothia</taxon>
    </lineage>
</organism>
<gene>
    <name evidence="2" type="ORF">H9908_07070</name>
</gene>
<evidence type="ECO:0000256" key="1">
    <source>
        <dbReference type="SAM" id="Phobius"/>
    </source>
</evidence>
<proteinExistence type="predicted"/>
<feature type="transmembrane region" description="Helical" evidence="1">
    <location>
        <begin position="91"/>
        <end position="108"/>
    </location>
</feature>
<feature type="transmembrane region" description="Helical" evidence="1">
    <location>
        <begin position="23"/>
        <end position="48"/>
    </location>
</feature>
<dbReference type="Proteomes" id="UP000823908">
    <property type="component" value="Unassembled WGS sequence"/>
</dbReference>
<dbReference type="AlphaFoldDB" id="A0A9D2ZT07"/>
<feature type="transmembrane region" description="Helical" evidence="1">
    <location>
        <begin position="120"/>
        <end position="138"/>
    </location>
</feature>